<dbReference type="PANTHER" id="PTHR35011">
    <property type="entry name" value="2,3-DIKETO-L-GULONATE TRAP TRANSPORTER SMALL PERMEASE PROTEIN YIAM"/>
    <property type="match status" value="1"/>
</dbReference>
<evidence type="ECO:0000256" key="5">
    <source>
        <dbReference type="ARBA" id="ARBA00022692"/>
    </source>
</evidence>
<dbReference type="OrthoDB" id="7843639at2"/>
<dbReference type="GO" id="GO:0005886">
    <property type="term" value="C:plasma membrane"/>
    <property type="evidence" value="ECO:0007669"/>
    <property type="project" value="UniProtKB-SubCell"/>
</dbReference>
<dbReference type="RefSeq" id="WP_099306339.1">
    <property type="nucleotide sequence ID" value="NZ_PDVP01000005.1"/>
</dbReference>
<evidence type="ECO:0000256" key="3">
    <source>
        <dbReference type="ARBA" id="ARBA00022475"/>
    </source>
</evidence>
<name>A0A2G1QNG2_9HYPH</name>
<dbReference type="Proteomes" id="UP000221168">
    <property type="component" value="Unassembled WGS sequence"/>
</dbReference>
<comment type="subunit">
    <text evidence="9">The complex comprises the extracytoplasmic solute receptor protein and the two transmembrane proteins.</text>
</comment>
<evidence type="ECO:0000259" key="10">
    <source>
        <dbReference type="Pfam" id="PF04290"/>
    </source>
</evidence>
<organism evidence="11 12">
    <name type="scientific">Zhengella mangrovi</name>
    <dbReference type="NCBI Taxonomy" id="1982044"/>
    <lineage>
        <taxon>Bacteria</taxon>
        <taxon>Pseudomonadati</taxon>
        <taxon>Pseudomonadota</taxon>
        <taxon>Alphaproteobacteria</taxon>
        <taxon>Hyphomicrobiales</taxon>
        <taxon>Notoacmeibacteraceae</taxon>
        <taxon>Zhengella</taxon>
    </lineage>
</organism>
<keyword evidence="2 9" id="KW-0813">Transport</keyword>
<feature type="transmembrane region" description="Helical" evidence="9">
    <location>
        <begin position="58"/>
        <end position="75"/>
    </location>
</feature>
<dbReference type="Pfam" id="PF04290">
    <property type="entry name" value="DctQ"/>
    <property type="match status" value="1"/>
</dbReference>
<comment type="similarity">
    <text evidence="8 9">Belongs to the TRAP transporter small permease family.</text>
</comment>
<reference evidence="11 12" key="1">
    <citation type="submission" date="2017-10" db="EMBL/GenBank/DDBJ databases">
        <title>Sedimentibacterium mangrovi gen. nov., sp. nov., a novel member of family Phyllobacteriacea isolated from mangrove sediment.</title>
        <authorList>
            <person name="Liao H."/>
            <person name="Tian Y."/>
        </authorList>
    </citation>
    <scope>NUCLEOTIDE SEQUENCE [LARGE SCALE GENOMIC DNA]</scope>
    <source>
        <strain evidence="11 12">X9-2-2</strain>
    </source>
</reference>
<evidence type="ECO:0000256" key="7">
    <source>
        <dbReference type="ARBA" id="ARBA00023136"/>
    </source>
</evidence>
<dbReference type="InterPro" id="IPR007387">
    <property type="entry name" value="TRAP_DctQ"/>
</dbReference>
<dbReference type="EMBL" id="PDVP01000005">
    <property type="protein sequence ID" value="PHP67019.1"/>
    <property type="molecule type" value="Genomic_DNA"/>
</dbReference>
<comment type="caution">
    <text evidence="11">The sequence shown here is derived from an EMBL/GenBank/DDBJ whole genome shotgun (WGS) entry which is preliminary data.</text>
</comment>
<feature type="transmembrane region" description="Helical" evidence="9">
    <location>
        <begin position="26"/>
        <end position="46"/>
    </location>
</feature>
<evidence type="ECO:0000256" key="2">
    <source>
        <dbReference type="ARBA" id="ARBA00022448"/>
    </source>
</evidence>
<keyword evidence="3" id="KW-1003">Cell membrane</keyword>
<feature type="domain" description="Tripartite ATP-independent periplasmic transporters DctQ component" evidence="10">
    <location>
        <begin position="34"/>
        <end position="140"/>
    </location>
</feature>
<feature type="transmembrane region" description="Helical" evidence="9">
    <location>
        <begin position="151"/>
        <end position="172"/>
    </location>
</feature>
<dbReference type="PANTHER" id="PTHR35011:SF11">
    <property type="entry name" value="TRAP TRANSPORTER SMALL PERMEASE PROTEIN"/>
    <property type="match status" value="1"/>
</dbReference>
<keyword evidence="5 9" id="KW-0812">Transmembrane</keyword>
<keyword evidence="7 9" id="KW-0472">Membrane</keyword>
<evidence type="ECO:0000313" key="11">
    <source>
        <dbReference type="EMBL" id="PHP67019.1"/>
    </source>
</evidence>
<dbReference type="AlphaFoldDB" id="A0A2G1QNG2"/>
<evidence type="ECO:0000313" key="12">
    <source>
        <dbReference type="Proteomes" id="UP000221168"/>
    </source>
</evidence>
<comment type="function">
    <text evidence="9">Part of the tripartite ATP-independent periplasmic (TRAP) transport system.</text>
</comment>
<dbReference type="GO" id="GO:0015740">
    <property type="term" value="P:C4-dicarboxylate transport"/>
    <property type="evidence" value="ECO:0007669"/>
    <property type="project" value="TreeGrafter"/>
</dbReference>
<evidence type="ECO:0000256" key="4">
    <source>
        <dbReference type="ARBA" id="ARBA00022519"/>
    </source>
</evidence>
<comment type="subcellular location">
    <subcellularLocation>
        <location evidence="1 9">Cell inner membrane</location>
        <topology evidence="1 9">Multi-pass membrane protein</topology>
    </subcellularLocation>
</comment>
<keyword evidence="6 9" id="KW-1133">Transmembrane helix</keyword>
<protein>
    <recommendedName>
        <fullName evidence="9">TRAP transporter small permease protein</fullName>
    </recommendedName>
</protein>
<evidence type="ECO:0000256" key="8">
    <source>
        <dbReference type="ARBA" id="ARBA00038436"/>
    </source>
</evidence>
<sequence>MVNALIIALKVLVAFNDRVLRIGRTVAWISLALMVAVILAQIFFRYVLNNALPWPDEAARFLMLWMTGLIAPLAYRHGGFVAIEMVPHALKGAASHLLVTAILLVSLCVIAVAVKFGWDHTMGFGGNFDSSSLKLPLDLIGFEVVRVKLRYMYGSLLACMVLMIPVNLELLLRHVIGVMKPDRPLPEPEPLHFAVAGSE</sequence>
<keyword evidence="4 9" id="KW-0997">Cell inner membrane</keyword>
<dbReference type="InterPro" id="IPR055348">
    <property type="entry name" value="DctQ"/>
</dbReference>
<dbReference type="GO" id="GO:0022857">
    <property type="term" value="F:transmembrane transporter activity"/>
    <property type="evidence" value="ECO:0007669"/>
    <property type="project" value="UniProtKB-UniRule"/>
</dbReference>
<feature type="transmembrane region" description="Helical" evidence="9">
    <location>
        <begin position="96"/>
        <end position="118"/>
    </location>
</feature>
<proteinExistence type="inferred from homology"/>
<evidence type="ECO:0000256" key="6">
    <source>
        <dbReference type="ARBA" id="ARBA00022989"/>
    </source>
</evidence>
<gene>
    <name evidence="11" type="ORF">CSC94_10720</name>
</gene>
<keyword evidence="12" id="KW-1185">Reference proteome</keyword>
<evidence type="ECO:0000256" key="9">
    <source>
        <dbReference type="RuleBase" id="RU369079"/>
    </source>
</evidence>
<accession>A0A2G1QNG2</accession>
<evidence type="ECO:0000256" key="1">
    <source>
        <dbReference type="ARBA" id="ARBA00004429"/>
    </source>
</evidence>